<protein>
    <recommendedName>
        <fullName evidence="15">Glycoside hydrolase</fullName>
    </recommendedName>
</protein>
<dbReference type="PANTHER" id="PTHR16631:SF17">
    <property type="entry name" value="GLUCAN ENDO-1,3-BETA-GLUCOSIDASE BTGC"/>
    <property type="match status" value="1"/>
</dbReference>
<dbReference type="EMBL" id="JAHOPB010000003">
    <property type="protein sequence ID" value="MBU8877207.1"/>
    <property type="molecule type" value="Genomic_DNA"/>
</dbReference>
<feature type="transmembrane region" description="Helical" evidence="12">
    <location>
        <begin position="321"/>
        <end position="339"/>
    </location>
</feature>
<keyword evidence="5" id="KW-0732">Signal</keyword>
<sequence length="643" mass="73893">MRALVALLAFAVVAALNFLWWWVPNRPVDIAGWSTAPLQSVSFAPYRPGQSPLTRTFPTPAQIDSDLKRLEGKVKAVRTYSSGENLEAVPQNAGKYGLKVWHGAWLNNNDKENLEQINLLIDHANKYKDTIERVIVGNEVLLRKDLTASELRRYIRQVKQRVTQPVTYADVWEFWLRNPQLADEVDFITIHILPYWEDEPIGVDRREADGKLAIEKHLVDIYKKVQARFPDKKIVIGETGWPSDGRMRSDARPGRVEQVKYFSIFRQAAEREGFDYNVIEAFDQYWKARQEGTVGAAWGLLDAQRHDKFELGKPVRAEPHWQILFTISTIAGALLLLAYASQRKARHWKGICIFAFFAQLVATCYVEATWVDLTRNFYFERTLGVAFWAILLALFSYALLRGISDSLTGQMADPSLYGARVRDSWRAWRELPRYRIVQRTDLLAQMLYLALTLLCIFYLIVISIDWYDGVIRIGDWFRQIAIDGRYRDFPMWSFVIPSIVLMLWKTITILRTEPVARDHRIAKALSFGRLLGYDGSRGFVRMDRRLSRFAPVLPEIVLASMLIFWAIVLVVTEGAIKLHDGGAGGFVSADGGRWVIRTLFWNTQANWFAFLALLMAVPYVATIYVSVREPLAELPPDSYTNKW</sequence>
<evidence type="ECO:0000256" key="6">
    <source>
        <dbReference type="ARBA" id="ARBA00022801"/>
    </source>
</evidence>
<feature type="transmembrane region" description="Helical" evidence="12">
    <location>
        <begin position="549"/>
        <end position="571"/>
    </location>
</feature>
<comment type="subcellular location">
    <subcellularLocation>
        <location evidence="1">Cell membrane</location>
    </subcellularLocation>
    <subcellularLocation>
        <location evidence="2">Secreted</location>
    </subcellularLocation>
</comment>
<accession>A0ABS6IRJ1</accession>
<organism evidence="13 14">
    <name type="scientific">Reyranella humidisoli</name>
    <dbReference type="NCBI Taxonomy" id="2849149"/>
    <lineage>
        <taxon>Bacteria</taxon>
        <taxon>Pseudomonadati</taxon>
        <taxon>Pseudomonadota</taxon>
        <taxon>Alphaproteobacteria</taxon>
        <taxon>Hyphomicrobiales</taxon>
        <taxon>Reyranellaceae</taxon>
        <taxon>Reyranella</taxon>
    </lineage>
</organism>
<keyword evidence="6" id="KW-0378">Hydrolase</keyword>
<feature type="transmembrane region" description="Helical" evidence="12">
    <location>
        <begin position="351"/>
        <end position="371"/>
    </location>
</feature>
<gene>
    <name evidence="13" type="ORF">KQ910_25790</name>
</gene>
<evidence type="ECO:0000313" key="13">
    <source>
        <dbReference type="EMBL" id="MBU8877207.1"/>
    </source>
</evidence>
<keyword evidence="8" id="KW-0325">Glycoprotein</keyword>
<evidence type="ECO:0000256" key="1">
    <source>
        <dbReference type="ARBA" id="ARBA00004236"/>
    </source>
</evidence>
<name>A0ABS6IRJ1_9HYPH</name>
<evidence type="ECO:0000256" key="7">
    <source>
        <dbReference type="ARBA" id="ARBA00023136"/>
    </source>
</evidence>
<feature type="transmembrane region" description="Helical" evidence="12">
    <location>
        <begin position="607"/>
        <end position="627"/>
    </location>
</feature>
<feature type="transmembrane region" description="Helical" evidence="12">
    <location>
        <begin position="491"/>
        <end position="510"/>
    </location>
</feature>
<evidence type="ECO:0000256" key="2">
    <source>
        <dbReference type="ARBA" id="ARBA00004613"/>
    </source>
</evidence>
<dbReference type="PROSITE" id="PS00587">
    <property type="entry name" value="GLYCOSYL_HYDROL_F17"/>
    <property type="match status" value="1"/>
</dbReference>
<evidence type="ECO:0000256" key="11">
    <source>
        <dbReference type="ARBA" id="ARBA00023326"/>
    </source>
</evidence>
<dbReference type="InterPro" id="IPR000490">
    <property type="entry name" value="Glyco_hydro_17"/>
</dbReference>
<feature type="transmembrane region" description="Helical" evidence="12">
    <location>
        <begin position="383"/>
        <end position="400"/>
    </location>
</feature>
<keyword evidence="3" id="KW-1003">Cell membrane</keyword>
<evidence type="ECO:0000256" key="5">
    <source>
        <dbReference type="ARBA" id="ARBA00022729"/>
    </source>
</evidence>
<dbReference type="RefSeq" id="WP_216966711.1">
    <property type="nucleotide sequence ID" value="NZ_JAHOPB010000003.1"/>
</dbReference>
<keyword evidence="12" id="KW-1133">Transmembrane helix</keyword>
<dbReference type="Proteomes" id="UP000727907">
    <property type="component" value="Unassembled WGS sequence"/>
</dbReference>
<keyword evidence="10" id="KW-0961">Cell wall biogenesis/degradation</keyword>
<keyword evidence="12" id="KW-0812">Transmembrane</keyword>
<proteinExistence type="predicted"/>
<evidence type="ECO:0008006" key="15">
    <source>
        <dbReference type="Google" id="ProtNLM"/>
    </source>
</evidence>
<evidence type="ECO:0000256" key="9">
    <source>
        <dbReference type="ARBA" id="ARBA00023277"/>
    </source>
</evidence>
<keyword evidence="11" id="KW-0624">Polysaccharide degradation</keyword>
<keyword evidence="7 12" id="KW-0472">Membrane</keyword>
<reference evidence="13 14" key="1">
    <citation type="submission" date="2021-06" db="EMBL/GenBank/DDBJ databases">
        <authorList>
            <person name="Lee D.H."/>
        </authorList>
    </citation>
    <scope>NUCLEOTIDE SEQUENCE [LARGE SCALE GENOMIC DNA]</scope>
    <source>
        <strain evidence="13 14">MMS21-HV4-11</strain>
    </source>
</reference>
<feature type="transmembrane region" description="Helical" evidence="12">
    <location>
        <begin position="442"/>
        <end position="464"/>
    </location>
</feature>
<evidence type="ECO:0000256" key="10">
    <source>
        <dbReference type="ARBA" id="ARBA00023316"/>
    </source>
</evidence>
<keyword evidence="4" id="KW-0964">Secreted</keyword>
<comment type="caution">
    <text evidence="13">The sequence shown here is derived from an EMBL/GenBank/DDBJ whole genome shotgun (WGS) entry which is preliminary data.</text>
</comment>
<dbReference type="PANTHER" id="PTHR16631">
    <property type="entry name" value="GLUCAN 1,3-BETA-GLUCOSIDASE"/>
    <property type="match status" value="1"/>
</dbReference>
<dbReference type="InterPro" id="IPR050732">
    <property type="entry name" value="Beta-glucan_modifiers"/>
</dbReference>
<keyword evidence="9" id="KW-0119">Carbohydrate metabolism</keyword>
<keyword evidence="14" id="KW-1185">Reference proteome</keyword>
<evidence type="ECO:0000256" key="3">
    <source>
        <dbReference type="ARBA" id="ARBA00022475"/>
    </source>
</evidence>
<evidence type="ECO:0000256" key="12">
    <source>
        <dbReference type="SAM" id="Phobius"/>
    </source>
</evidence>
<evidence type="ECO:0000313" key="14">
    <source>
        <dbReference type="Proteomes" id="UP000727907"/>
    </source>
</evidence>
<evidence type="ECO:0000256" key="4">
    <source>
        <dbReference type="ARBA" id="ARBA00022525"/>
    </source>
</evidence>
<evidence type="ECO:0000256" key="8">
    <source>
        <dbReference type="ARBA" id="ARBA00023180"/>
    </source>
</evidence>